<feature type="compositionally biased region" description="Polar residues" evidence="5">
    <location>
        <begin position="2798"/>
        <end position="2812"/>
    </location>
</feature>
<feature type="compositionally biased region" description="Low complexity" evidence="5">
    <location>
        <begin position="2840"/>
        <end position="2849"/>
    </location>
</feature>
<feature type="compositionally biased region" description="Basic and acidic residues" evidence="5">
    <location>
        <begin position="2547"/>
        <end position="2558"/>
    </location>
</feature>
<dbReference type="GO" id="GO:0046872">
    <property type="term" value="F:metal ion binding"/>
    <property type="evidence" value="ECO:0007669"/>
    <property type="project" value="UniProtKB-KW"/>
</dbReference>
<evidence type="ECO:0000313" key="7">
    <source>
        <dbReference type="Proteomes" id="UP000085678"/>
    </source>
</evidence>
<feature type="region of interest" description="Disordered" evidence="5">
    <location>
        <begin position="2604"/>
        <end position="2727"/>
    </location>
</feature>
<feature type="compositionally biased region" description="Basic and acidic residues" evidence="5">
    <location>
        <begin position="2219"/>
        <end position="2228"/>
    </location>
</feature>
<dbReference type="Pfam" id="PF23265">
    <property type="entry name" value="Ig-like_KY"/>
    <property type="match status" value="2"/>
</dbReference>
<feature type="compositionally biased region" description="Basic and acidic residues" evidence="5">
    <location>
        <begin position="3021"/>
        <end position="3035"/>
    </location>
</feature>
<dbReference type="InterPro" id="IPR053041">
    <property type="entry name" value="Transglut-like_Superfamily_Mod"/>
</dbReference>
<accession>A0A1S3JYA0</accession>
<dbReference type="PANTHER" id="PTHR47020">
    <property type="entry name" value="HILLARIN"/>
    <property type="match status" value="1"/>
</dbReference>
<gene>
    <name evidence="8" type="primary">LOC106176974</name>
</gene>
<evidence type="ECO:0000256" key="3">
    <source>
        <dbReference type="ARBA" id="ARBA00023038"/>
    </source>
</evidence>
<sequence>MASSLEIRHLTQCHGCSGYIYPVETFIDYGVLYHRNCFRCKVCRRRLNDKTKYRYSEYDSLEDVFCWKHAPWQINPEKQNSLLSSSALSGSQISFWSVDTQDIENASQMDVEELKRRKLEQLYIFRKFERRKGDNSETASVISSLPEEYHEDSHSSQQLVGDNFTREKPVPKQRGRRGEKKGKAIAAINNANQDQEKENNYVRSDIRQQLDDIGAELDEAVDTESLQEFDQEPRRKKPAPVERRIKAKKQDRLAPAETQDNARASTLSDDVFIGARNDQNIDKTNENFQNLFMDQFQKEREGEAYYPGELSSGEVRQKGRNAQRERDQQHAQQTVSPYEDIDDTNFEQEPRRRVPRSDASEQGAALNHHGNSGVTNFDQEPRRIGPLGSQDGDQGKDQENDQLTNFPIYSQPDKSKKKKNRTGEGDVNSANELTENAQNRKPGGRDRVTNGRPHDDHHPEAENPYEEIGQLTDKIHGQLYDEHGQPVEQLGQQLYDEDGRIVVQPNNQPYYDEYGRLVGRAREQCYDENGRPITKVGEQFYDENGRLTDQSKQLYDQHGRPIAQPGQQFYDDNGRPVTANGQLHYDEHGRLTGQSNIQLYDQYGEPVIFSDEPQDHQQGQPAVESRLQLFDKHGRPVEPTGDLHYDEHGSLVDQSNQPLFDQHGRPIMRAIEISSEDQYGRADKLPAQLLYNEQGFPAQPMGTLTFDEQGQLIDKDNKKLCDQHGQPITQFYDGNGCPVEPGNELHFDENGHLVNDTNNQLHDQYGQPIVQSAQQLYDEGSHPVNPMGQLRYDEHGRLVDHTNNQVYDQQGCPIVQYAQHLCDEYGNPIEHTGELHFDEHGRLVDQFNNQLYDQQGGPINQSALQLYNELGNPVDLAEELHYDKQGHLVDSSNNQLYDQNGRAIAKVYDQNGRAVKSTGQLHFDERGRLVNQSNKQLFDQDGIPFVQAARKLYDGDGNPIETTGQLHFDGHGRLIDPSGKQLYDQLGQPILQYGQQLCDEQGNPVQGTGELHFDEHGRLVDESKQQVYDQHGRPVAHVITDQQLDEERRPVDQSGHQLYGKHGQPLEPTSLLQYNERGCLVDQSNEPVYDQHGHPFVQYGVQLQDEHGNPVEQTGELHFDELGNLVDQFNRRLYDQNGQPMKKILDENGRPVNQTGKLHIDEHGCLVDQSNKPLYDQNGRPISQFSQQLYDELGRQAKPNAKLHYDDHGRLVDQSNNQLFDQNGQPIVHVQELGQQLYDQNGHPVESNTQLHYDNHGCLVDQSNKQIYDQHGRPFVQYGTQLQDEHGNPVEQTGELHFDERGNLVDQSNRKLYDQNGQPMKKILDEHGRPVKQTDKLYIDEHGCLVDQSNKQLYDQSGRPISQLSQQLYDEHGRQTKPNAKLHYDDHGRLVDQSNNQLFDQNGQPIVHIDEQELDRQLYDQNGHPVKSNTQLHYDNHGCLVDQSNKQIYDQHGRPFVQYGTQLQDEHGNPVQQTGELHFDEHRNLVDQSNRKLYDQNGQPMKKILDKHGRPVKQTGKLHIDEHGCLVDQSNKQLFDQSGRPISQFIQQLYDEHGHQAKPTAKLHYDDHGRLVDQSNNQLFNHKGQPIVHVHKQELDRQLHDQNGHPVKSNTQLHYDNHGCLVDQSNKQIYDQHGRPFVQYGTQLQDEHGNPVEQTGELHFDERGNLVDQSNRKLYDQNGQPMKKILDEHGRPVKQTDKLYIDEHGCLVDQSNKQLYDQNGQPITQSSQQLYDEDGRQAKPNAKLRYDDNARLVDQHNNQLFDQDGLPIVHSKEEQPVQQVFDEHGRPVDQSNRQSNDHHGRPLAQTSDTLGKPQMRSKGAQGETNRGEMFLEQIKKDELSHKARTPYSQEQQHWKHEIQETDIDAEDDDVIETNIDVEIERLEQELGPQYDGTKAHDVSVSSDEGSTDSILMAGGKPRQRRKQPRKEQGDSSTEPDTDTDIDHLYQTTDTDTDIEALLLDHLKERAGEKKLRKKSDRSRSRENLQEADVSAMFLDQIKKNQAGDRRGTEEHRAPIGQITETDIDDEPPTPTPAAMEADFDADNDVSLKQLVESAIRKHGDEFEDHDETMVEKSPQDVSTKSVFQKISIFEREQAKLTPDHKLTPQQRQLMETEFGIDQSPSTIPTPVKPPGFKSKIPTKGNQQSVEGIFMEQVQKDEASRKQTAAGKSPSKIPVRAQTSSNSGADQEGEEQPVTNLDKASGDVVPGAKGRSKIAALREQFLRGETQEPDKDDDNDDIEDLEYEPRVRRPAPKQTAKAANEKTPQAARNQEQKKGEKPSIQTEGNLVGEMFLGEYMKSKAEEESKYKPKSPKSVRFSEKDEYKSETSEAESESTVTGRDDDSVMSDHENEFRAEMLGLNKDTEQYVKQYGIDVSTGRVTPQGKTDIPSFYGVPISEKDPEKSSMNKEKKDKKGGEIRKAPVKDDSGKFVAETEDQQSSDGDLSFESLEREPRRFGHSQQGEITDIPGNKSPKLTPSKGRQASKSPTFESELIAKMIREDAEKSHQYAKHGTVSTTQTKEGISYTFTSTETHFDVREEYTEDYAETPTEYEKVKDMKPDPETEFPETYTTESLLKGTRAPVPADRVFKVHRAGERKAKEFTAEQITAQRKTISTTSTIQSTSTLGGGYDLQEESVVLKVPTKGTQNDQLRLQGDFEKGDQSDQDESVSEDSSRSYDRDVYNRVRQNVPRAFGIRKRSLRSNGSADNLSESPVPDQLSNGEEKKTITGSQEFAKVFGVRSPEEFVNEILTTEGKLNSTGNTPDIERRVIYTTPHFAEAKREGSASSADSLGGKAGDGFVVQDSTQPKGRSTTVYAQIQKPKKSQQQVTTIEFPEELTVPPPVETSTPTLTPTQKRRLKSEDIMAAQRELERRQKEEEDALYRRFLERQEKEMEKLHQSMTSEKEKRIKDMMNKVATSRSKLIAQDTEQAAGPSRRKSSEPERPGQRDSDAMSVSTMASSVFEDPAKKKSKKDLKKEQKEKEKAEKKAAKEAKEAKRKEDKKKKGKKGKPSEEDAAEEGDDELVEPPRVRRPREMRDSDTTSIASSTAGRPARSTSTPLPRGEQQRAGESTHLADLSLEMMDDPELQRLMGEERRKLEESYAKEMKARRRQLIEDLAQGEQREVADLVEKHTRQMLMLRHQRDRKVYDRDTTTLTREYEQTVRPPIKPPRNKKVHFCENPTVIFMELDEHVIKVAHMEPQPSSFTDLVRELTEGCKNEMEKVRAIFRWITIKNLNQMEFEDVDPDTPLGLLRGIKLGRESYHVLFKRLCGYAGLHCEIIYGFSKGEGYKPGKPLTKRFRNVWTTAHVDGSWRFINCHWGARRSHGQRKSTIFGDLNDLELEYKYEETYFLTDPEDHIQQHFPDDPKWQLLESPLTMEGFVKLPVKKTPFFNHELSFVEKYDSVLTTKTGDLTVLLKCPKKGVNFAAKLDSYYGTATLTGQVDVKVKGSEVVLSIEVPLPNICFLHIFTNEENACSFQIQAFEIPASFQRLYPGCPYFGLTPDGAKMGVVPSSQTEPYLVNNSGGDLEVRLSLTGAKRIKLMHRLLRADDENNVYENCDRFALQQRRGDKISSFLIRTFRPDFYIFEINAAPEDDLSHGTVVYRVLVECSVPSSEPDPFPIAFHHWNKAGRLHHPMMSELEQGNKIPFKVEVPSAQKVAVVVGNEWNHLAQTDEERGIFEGTVYTGDRQGKLKVYGKISNKFQPMLEYKVRPYIRYSRGK</sequence>
<evidence type="ECO:0000256" key="5">
    <source>
        <dbReference type="SAM" id="MobiDB-lite"/>
    </source>
</evidence>
<feature type="region of interest" description="Disordered" evidence="5">
    <location>
        <begin position="305"/>
        <end position="463"/>
    </location>
</feature>
<dbReference type="PANTHER" id="PTHR47020:SF1">
    <property type="entry name" value="HILLARIN"/>
    <property type="match status" value="1"/>
</dbReference>
<reference evidence="8" key="1">
    <citation type="submission" date="2025-08" db="UniProtKB">
        <authorList>
            <consortium name="RefSeq"/>
        </authorList>
    </citation>
    <scope>IDENTIFICATION</scope>
    <source>
        <tissue evidence="8">Gonads</tissue>
    </source>
</reference>
<keyword evidence="7" id="KW-1185">Reference proteome</keyword>
<dbReference type="OrthoDB" id="6129702at2759"/>
<feature type="compositionally biased region" description="Basic and acidic residues" evidence="5">
    <location>
        <begin position="2970"/>
        <end position="2994"/>
    </location>
</feature>
<feature type="region of interest" description="Disordered" evidence="5">
    <location>
        <begin position="2888"/>
        <end position="3070"/>
    </location>
</feature>
<dbReference type="STRING" id="7574.A0A1S3JYA0"/>
<keyword evidence="3 4" id="KW-0440">LIM domain</keyword>
<feature type="compositionally biased region" description="Basic and acidic residues" evidence="5">
    <location>
        <begin position="2295"/>
        <end position="2305"/>
    </location>
</feature>
<feature type="compositionally biased region" description="Acidic residues" evidence="5">
    <location>
        <begin position="2229"/>
        <end position="2241"/>
    </location>
</feature>
<evidence type="ECO:0000256" key="2">
    <source>
        <dbReference type="ARBA" id="ARBA00022833"/>
    </source>
</evidence>
<proteinExistence type="predicted"/>
<dbReference type="InterPro" id="IPR001781">
    <property type="entry name" value="Znf_LIM"/>
</dbReference>
<feature type="region of interest" description="Disordered" evidence="5">
    <location>
        <begin position="2060"/>
        <end position="2080"/>
    </location>
</feature>
<feature type="compositionally biased region" description="Basic and acidic residues" evidence="5">
    <location>
        <begin position="2888"/>
        <end position="2908"/>
    </location>
</feature>
<feature type="region of interest" description="Disordered" evidence="5">
    <location>
        <begin position="2774"/>
        <end position="2875"/>
    </location>
</feature>
<feature type="compositionally biased region" description="Basic residues" evidence="5">
    <location>
        <begin position="171"/>
        <end position="180"/>
    </location>
</feature>
<protein>
    <submittedName>
        <fullName evidence="8">Uncharacterized protein LOC106176974</fullName>
    </submittedName>
</protein>
<dbReference type="InterPro" id="IPR056564">
    <property type="entry name" value="Ig-like_KY"/>
</dbReference>
<feature type="compositionally biased region" description="Basic and acidic residues" evidence="5">
    <location>
        <begin position="443"/>
        <end position="461"/>
    </location>
</feature>
<feature type="compositionally biased region" description="Basic and acidic residues" evidence="5">
    <location>
        <begin position="2933"/>
        <end position="2946"/>
    </location>
</feature>
<dbReference type="Pfam" id="PF00412">
    <property type="entry name" value="LIM"/>
    <property type="match status" value="1"/>
</dbReference>
<keyword evidence="2 4" id="KW-0862">Zinc</keyword>
<feature type="compositionally biased region" description="Basic and acidic residues" evidence="5">
    <location>
        <begin position="2864"/>
        <end position="2875"/>
    </location>
</feature>
<keyword evidence="1 4" id="KW-0479">Metal-binding</keyword>
<feature type="region of interest" description="Disordered" evidence="5">
    <location>
        <begin position="1965"/>
        <end position="2041"/>
    </location>
</feature>
<feature type="compositionally biased region" description="Basic and acidic residues" evidence="5">
    <location>
        <begin position="1996"/>
        <end position="2013"/>
    </location>
</feature>
<feature type="region of interest" description="Disordered" evidence="5">
    <location>
        <begin position="136"/>
        <end position="183"/>
    </location>
</feature>
<feature type="compositionally biased region" description="Polar residues" evidence="5">
    <location>
        <begin position="1899"/>
        <end position="1909"/>
    </location>
</feature>
<feature type="compositionally biased region" description="Basic and acidic residues" evidence="5">
    <location>
        <begin position="348"/>
        <end position="359"/>
    </location>
</feature>
<feature type="compositionally biased region" description="Polar residues" evidence="5">
    <location>
        <begin position="2470"/>
        <end position="2486"/>
    </location>
</feature>
<feature type="compositionally biased region" description="Polar residues" evidence="5">
    <location>
        <begin position="2697"/>
        <end position="2707"/>
    </location>
</feature>
<feature type="compositionally biased region" description="Basic residues" evidence="5">
    <location>
        <begin position="2995"/>
        <end position="3004"/>
    </location>
</feature>
<dbReference type="Proteomes" id="UP000085678">
    <property type="component" value="Unplaced"/>
</dbReference>
<evidence type="ECO:0000259" key="6">
    <source>
        <dbReference type="PROSITE" id="PS50023"/>
    </source>
</evidence>
<feature type="compositionally biased region" description="Acidic residues" evidence="5">
    <location>
        <begin position="3009"/>
        <end position="3020"/>
    </location>
</feature>
<feature type="region of interest" description="Disordered" evidence="5">
    <location>
        <begin position="1786"/>
        <end position="1827"/>
    </location>
</feature>
<feature type="compositionally biased region" description="Polar residues" evidence="5">
    <location>
        <begin position="428"/>
        <end position="439"/>
    </location>
</feature>
<feature type="region of interest" description="Disordered" evidence="5">
    <location>
        <begin position="1884"/>
        <end position="1943"/>
    </location>
</feature>
<dbReference type="Gene3D" id="2.10.110.10">
    <property type="entry name" value="Cysteine Rich Protein"/>
    <property type="match status" value="1"/>
</dbReference>
<feature type="compositionally biased region" description="Basic and acidic residues" evidence="5">
    <location>
        <begin position="2314"/>
        <end position="2325"/>
    </location>
</feature>
<dbReference type="PROSITE" id="PS50023">
    <property type="entry name" value="LIM_DOMAIN_2"/>
    <property type="match status" value="1"/>
</dbReference>
<dbReference type="InParanoid" id="A0A1S3JYA0"/>
<name>A0A1S3JYA0_LINAN</name>
<feature type="compositionally biased region" description="Basic and acidic residues" evidence="5">
    <location>
        <begin position="239"/>
        <end position="254"/>
    </location>
</feature>
<organism evidence="7 8">
    <name type="scientific">Lingula anatina</name>
    <name type="common">Brachiopod</name>
    <name type="synonym">Lingula unguis</name>
    <dbReference type="NCBI Taxonomy" id="7574"/>
    <lineage>
        <taxon>Eukaryota</taxon>
        <taxon>Metazoa</taxon>
        <taxon>Spiralia</taxon>
        <taxon>Lophotrochozoa</taxon>
        <taxon>Brachiopoda</taxon>
        <taxon>Linguliformea</taxon>
        <taxon>Lingulata</taxon>
        <taxon>Lingulida</taxon>
        <taxon>Linguloidea</taxon>
        <taxon>Lingulidae</taxon>
        <taxon>Lingula</taxon>
    </lineage>
</organism>
<evidence type="ECO:0000256" key="4">
    <source>
        <dbReference type="PROSITE-ProRule" id="PRU00125"/>
    </source>
</evidence>
<feature type="compositionally biased region" description="Low complexity" evidence="5">
    <location>
        <begin position="2609"/>
        <end position="2621"/>
    </location>
</feature>
<feature type="compositionally biased region" description="Basic and acidic residues" evidence="5">
    <location>
        <begin position="2336"/>
        <end position="2349"/>
    </location>
</feature>
<feature type="region of interest" description="Disordered" evidence="5">
    <location>
        <begin position="2540"/>
        <end position="2577"/>
    </location>
</feature>
<feature type="region of interest" description="Disordered" evidence="5">
    <location>
        <begin position="223"/>
        <end position="262"/>
    </location>
</feature>
<dbReference type="SMART" id="SM00132">
    <property type="entry name" value="LIM"/>
    <property type="match status" value="1"/>
</dbReference>
<dbReference type="KEGG" id="lak:106176974"/>
<evidence type="ECO:0000313" key="8">
    <source>
        <dbReference type="RefSeq" id="XP_013415029.1"/>
    </source>
</evidence>
<feature type="compositionally biased region" description="Basic and acidic residues" evidence="5">
    <location>
        <begin position="2668"/>
        <end position="2679"/>
    </location>
</feature>
<feature type="domain" description="LIM zinc-binding" evidence="6">
    <location>
        <begin position="11"/>
        <end position="76"/>
    </location>
</feature>
<feature type="compositionally biased region" description="Basic and acidic residues" evidence="5">
    <location>
        <begin position="2394"/>
        <end position="2425"/>
    </location>
</feature>
<dbReference type="PROSITE" id="PS00478">
    <property type="entry name" value="LIM_DOMAIN_1"/>
    <property type="match status" value="1"/>
</dbReference>
<feature type="compositionally biased region" description="Polar residues" evidence="5">
    <location>
        <begin position="369"/>
        <end position="378"/>
    </location>
</feature>
<feature type="region of interest" description="Disordered" evidence="5">
    <location>
        <begin position="2374"/>
        <end position="2486"/>
    </location>
</feature>
<evidence type="ECO:0000256" key="1">
    <source>
        <dbReference type="ARBA" id="ARBA00022723"/>
    </source>
</evidence>
<dbReference type="GeneID" id="106176974"/>
<feature type="region of interest" description="Disordered" evidence="5">
    <location>
        <begin position="2111"/>
        <end position="2349"/>
    </location>
</feature>
<dbReference type="RefSeq" id="XP_013415029.1">
    <property type="nucleotide sequence ID" value="XM_013559575.1"/>
</dbReference>